<dbReference type="AlphaFoldDB" id="A0A4Y9YEX7"/>
<protein>
    <recommendedName>
        <fullName evidence="4">Fungal calcium binding protein domain-containing protein</fullName>
    </recommendedName>
</protein>
<dbReference type="OrthoDB" id="10317402at2759"/>
<evidence type="ECO:0000313" key="2">
    <source>
        <dbReference type="EMBL" id="TFY60905.1"/>
    </source>
</evidence>
<accession>A0A4Y9YEX7</accession>
<dbReference type="Proteomes" id="UP000298327">
    <property type="component" value="Unassembled WGS sequence"/>
</dbReference>
<comment type="caution">
    <text evidence="2">The sequence shown here is derived from an EMBL/GenBank/DDBJ whole genome shotgun (WGS) entry which is preliminary data.</text>
</comment>
<keyword evidence="1" id="KW-0732">Signal</keyword>
<feature type="chain" id="PRO_5021307970" description="Fungal calcium binding protein domain-containing protein" evidence="1">
    <location>
        <begin position="18"/>
        <end position="125"/>
    </location>
</feature>
<evidence type="ECO:0000313" key="3">
    <source>
        <dbReference type="Proteomes" id="UP000298327"/>
    </source>
</evidence>
<proteinExistence type="predicted"/>
<gene>
    <name evidence="2" type="ORF">EVG20_g7249</name>
</gene>
<feature type="signal peptide" evidence="1">
    <location>
        <begin position="1"/>
        <end position="17"/>
    </location>
</feature>
<reference evidence="2 3" key="1">
    <citation type="submission" date="2019-02" db="EMBL/GenBank/DDBJ databases">
        <title>Genome sequencing of the rare red list fungi Dentipellis fragilis.</title>
        <authorList>
            <person name="Buettner E."/>
            <person name="Kellner H."/>
        </authorList>
    </citation>
    <scope>NUCLEOTIDE SEQUENCE [LARGE SCALE GENOMIC DNA]</scope>
    <source>
        <strain evidence="2 3">DSM 105465</strain>
    </source>
</reference>
<name>A0A4Y9YEX7_9AGAM</name>
<dbReference type="EMBL" id="SEOQ01000537">
    <property type="protein sequence ID" value="TFY60905.1"/>
    <property type="molecule type" value="Genomic_DNA"/>
</dbReference>
<keyword evidence="3" id="KW-1185">Reference proteome</keyword>
<evidence type="ECO:0000256" key="1">
    <source>
        <dbReference type="SAM" id="SignalP"/>
    </source>
</evidence>
<evidence type="ECO:0008006" key="4">
    <source>
        <dbReference type="Google" id="ProtNLM"/>
    </source>
</evidence>
<sequence>MKTFFVLLASAIATAVAVPATSGARSAAFYPNHCNPSPDCTPELISDCTDAIAQIDRNSTFQGGASFTSGACNIAYGPTNLGNTSTVTGYEFSIVAAAVVAYCTPCGAIGTEGGCDNCRVTVTHV</sequence>
<organism evidence="2 3">
    <name type="scientific">Dentipellis fragilis</name>
    <dbReference type="NCBI Taxonomy" id="205917"/>
    <lineage>
        <taxon>Eukaryota</taxon>
        <taxon>Fungi</taxon>
        <taxon>Dikarya</taxon>
        <taxon>Basidiomycota</taxon>
        <taxon>Agaricomycotina</taxon>
        <taxon>Agaricomycetes</taxon>
        <taxon>Russulales</taxon>
        <taxon>Hericiaceae</taxon>
        <taxon>Dentipellis</taxon>
    </lineage>
</organism>